<evidence type="ECO:0000313" key="2">
    <source>
        <dbReference type="Proteomes" id="UP000813385"/>
    </source>
</evidence>
<name>A0A8K0TFY9_9PEZI</name>
<accession>A0A8K0TFY9</accession>
<protein>
    <submittedName>
        <fullName evidence="1">Uncharacterized protein</fullName>
    </submittedName>
</protein>
<dbReference type="Proteomes" id="UP000813385">
    <property type="component" value="Unassembled WGS sequence"/>
</dbReference>
<dbReference type="EMBL" id="JAGPXD010000003">
    <property type="protein sequence ID" value="KAH7362900.1"/>
    <property type="molecule type" value="Genomic_DNA"/>
</dbReference>
<dbReference type="AlphaFoldDB" id="A0A8K0TFY9"/>
<organism evidence="1 2">
    <name type="scientific">Plectosphaerella cucumerina</name>
    <dbReference type="NCBI Taxonomy" id="40658"/>
    <lineage>
        <taxon>Eukaryota</taxon>
        <taxon>Fungi</taxon>
        <taxon>Dikarya</taxon>
        <taxon>Ascomycota</taxon>
        <taxon>Pezizomycotina</taxon>
        <taxon>Sordariomycetes</taxon>
        <taxon>Hypocreomycetidae</taxon>
        <taxon>Glomerellales</taxon>
        <taxon>Plectosphaerellaceae</taxon>
        <taxon>Plectosphaerella</taxon>
    </lineage>
</organism>
<comment type="caution">
    <text evidence="1">The sequence shown here is derived from an EMBL/GenBank/DDBJ whole genome shotgun (WGS) entry which is preliminary data.</text>
</comment>
<proteinExistence type="predicted"/>
<gene>
    <name evidence="1" type="ORF">B0T11DRAFT_318471</name>
</gene>
<reference evidence="1" key="1">
    <citation type="journal article" date="2021" name="Nat. Commun.">
        <title>Genetic determinants of endophytism in the Arabidopsis root mycobiome.</title>
        <authorList>
            <person name="Mesny F."/>
            <person name="Miyauchi S."/>
            <person name="Thiergart T."/>
            <person name="Pickel B."/>
            <person name="Atanasova L."/>
            <person name="Karlsson M."/>
            <person name="Huettel B."/>
            <person name="Barry K.W."/>
            <person name="Haridas S."/>
            <person name="Chen C."/>
            <person name="Bauer D."/>
            <person name="Andreopoulos W."/>
            <person name="Pangilinan J."/>
            <person name="LaButti K."/>
            <person name="Riley R."/>
            <person name="Lipzen A."/>
            <person name="Clum A."/>
            <person name="Drula E."/>
            <person name="Henrissat B."/>
            <person name="Kohler A."/>
            <person name="Grigoriev I.V."/>
            <person name="Martin F.M."/>
            <person name="Hacquard S."/>
        </authorList>
    </citation>
    <scope>NUCLEOTIDE SEQUENCE</scope>
    <source>
        <strain evidence="1">MPI-CAGE-AT-0016</strain>
    </source>
</reference>
<keyword evidence="2" id="KW-1185">Reference proteome</keyword>
<sequence>MSPRHDSCACCELLCLAHRIPLSLAENFVSPLQSLVTRLRALLKWIQEIQGLPSNTCHLSPCPSPEAERRIGRLSKQVAVASAEVDAPFELSVARLSVEDVWGVGRCRREEC</sequence>
<evidence type="ECO:0000313" key="1">
    <source>
        <dbReference type="EMBL" id="KAH7362900.1"/>
    </source>
</evidence>